<sequence>MDDDDHIRASQARKGSPFLTAKQAAFFLGLQVKTLTNMRWKGKGPAYRRHGGQVRYHIADLEQWSRDNGRGPRRGKRDA</sequence>
<gene>
    <name evidence="2" type="ORF">CV103_01090</name>
</gene>
<organism evidence="2 3">
    <name type="scientific">Edaphosphingomonas fennica</name>
    <dbReference type="NCBI Taxonomy" id="114404"/>
    <lineage>
        <taxon>Bacteria</taxon>
        <taxon>Pseudomonadati</taxon>
        <taxon>Pseudomonadota</taxon>
        <taxon>Alphaproteobacteria</taxon>
        <taxon>Sphingomonadales</taxon>
        <taxon>Rhizorhabdaceae</taxon>
        <taxon>Edaphosphingomonas</taxon>
    </lineage>
</organism>
<comment type="caution">
    <text evidence="2">The sequence shown here is derived from an EMBL/GenBank/DDBJ whole genome shotgun (WGS) entry which is preliminary data.</text>
</comment>
<dbReference type="Proteomes" id="UP000241206">
    <property type="component" value="Unassembled WGS sequence"/>
</dbReference>
<accession>A0A2T4I821</accession>
<evidence type="ECO:0000259" key="1">
    <source>
        <dbReference type="Pfam" id="PF12728"/>
    </source>
</evidence>
<dbReference type="InterPro" id="IPR009061">
    <property type="entry name" value="DNA-bd_dom_put_sf"/>
</dbReference>
<proteinExistence type="predicted"/>
<keyword evidence="3" id="KW-1185">Reference proteome</keyword>
<reference evidence="2 3" key="1">
    <citation type="submission" date="2017-11" db="EMBL/GenBank/DDBJ databases">
        <title>Sphingomonas oleivorans sp. nov., isolated from oil-contaminated soil.</title>
        <authorList>
            <person name="Wang L."/>
            <person name="Chen L."/>
        </authorList>
    </citation>
    <scope>NUCLEOTIDE SEQUENCE [LARGE SCALE GENOMIC DNA]</scope>
    <source>
        <strain evidence="2 3">K101</strain>
    </source>
</reference>
<dbReference type="GO" id="GO:0003677">
    <property type="term" value="F:DNA binding"/>
    <property type="evidence" value="ECO:0007669"/>
    <property type="project" value="UniProtKB-KW"/>
</dbReference>
<dbReference type="Pfam" id="PF12728">
    <property type="entry name" value="HTH_17"/>
    <property type="match status" value="1"/>
</dbReference>
<dbReference type="EMBL" id="PHHF01000004">
    <property type="protein sequence ID" value="PTD27692.1"/>
    <property type="molecule type" value="Genomic_DNA"/>
</dbReference>
<evidence type="ECO:0000313" key="3">
    <source>
        <dbReference type="Proteomes" id="UP000241206"/>
    </source>
</evidence>
<feature type="domain" description="Helix-turn-helix" evidence="1">
    <location>
        <begin position="18"/>
        <end position="64"/>
    </location>
</feature>
<keyword evidence="2" id="KW-0238">DNA-binding</keyword>
<dbReference type="SUPFAM" id="SSF46955">
    <property type="entry name" value="Putative DNA-binding domain"/>
    <property type="match status" value="1"/>
</dbReference>
<dbReference type="AlphaFoldDB" id="A0A2T4I821"/>
<name>A0A2T4I821_9SPHN</name>
<evidence type="ECO:0000313" key="2">
    <source>
        <dbReference type="EMBL" id="PTD27692.1"/>
    </source>
</evidence>
<dbReference type="RefSeq" id="WP_107393680.1">
    <property type="nucleotide sequence ID" value="NZ_PHHF01000004.1"/>
</dbReference>
<protein>
    <submittedName>
        <fullName evidence="2">DNA-binding protein</fullName>
    </submittedName>
</protein>
<dbReference type="InterPro" id="IPR041657">
    <property type="entry name" value="HTH_17"/>
</dbReference>